<evidence type="ECO:0000256" key="6">
    <source>
        <dbReference type="ARBA" id="ARBA00022989"/>
    </source>
</evidence>
<dbReference type="GO" id="GO:0003755">
    <property type="term" value="F:peptidyl-prolyl cis-trans isomerase activity"/>
    <property type="evidence" value="ECO:0007669"/>
    <property type="project" value="InterPro"/>
</dbReference>
<dbReference type="InterPro" id="IPR027304">
    <property type="entry name" value="Trigger_fact/SurA_dom_sf"/>
</dbReference>
<keyword evidence="5 14" id="KW-0812">Transmembrane</keyword>
<dbReference type="OrthoDB" id="9768393at2"/>
<evidence type="ECO:0000256" key="5">
    <source>
        <dbReference type="ARBA" id="ARBA00022692"/>
    </source>
</evidence>
<proteinExistence type="inferred from homology"/>
<keyword evidence="4" id="KW-0997">Cell inner membrane</keyword>
<evidence type="ECO:0000259" key="15">
    <source>
        <dbReference type="Pfam" id="PF13145"/>
    </source>
</evidence>
<evidence type="ECO:0000313" key="17">
    <source>
        <dbReference type="Proteomes" id="UP000075377"/>
    </source>
</evidence>
<evidence type="ECO:0000256" key="2">
    <source>
        <dbReference type="ARBA" id="ARBA00018370"/>
    </source>
</evidence>
<comment type="caution">
    <text evidence="16">The sequence shown here is derived from an EMBL/GenBank/DDBJ whole genome shotgun (WGS) entry which is preliminary data.</text>
</comment>
<evidence type="ECO:0000256" key="9">
    <source>
        <dbReference type="ARBA" id="ARBA00030642"/>
    </source>
</evidence>
<dbReference type="Proteomes" id="UP000075377">
    <property type="component" value="Unassembled WGS sequence"/>
</dbReference>
<dbReference type="InterPro" id="IPR000297">
    <property type="entry name" value="PPIase_PpiC"/>
</dbReference>
<evidence type="ECO:0000313" key="16">
    <source>
        <dbReference type="EMBL" id="KXV67361.1"/>
    </source>
</evidence>
<dbReference type="GO" id="GO:0005886">
    <property type="term" value="C:plasma membrane"/>
    <property type="evidence" value="ECO:0007669"/>
    <property type="project" value="UniProtKB-SubCell"/>
</dbReference>
<reference evidence="16 17" key="1">
    <citation type="submission" date="2015-06" db="EMBL/GenBank/DDBJ databases">
        <title>Improved classification and identification of acetic acid bacteria using matrix-assisted laser desorption/ionization time-of-flight mass spectrometry; Gluconobacter nephelii and Gluconobacter uchimurae are later heterotypic synonyms of Gluconobacter japonicus and Gluconobacter oxydans, respectively.</title>
        <authorList>
            <person name="Li L."/>
            <person name="Cleenwerck I."/>
            <person name="De Vuyst L."/>
            <person name="Vandamme P."/>
        </authorList>
    </citation>
    <scope>NUCLEOTIDE SEQUENCE [LARGE SCALE GENOMIC DNA]</scope>
    <source>
        <strain evidence="16 17">LMG 1699</strain>
    </source>
</reference>
<comment type="similarity">
    <text evidence="11">Belongs to the PpiD chaperone family.</text>
</comment>
<dbReference type="PANTHER" id="PTHR47529:SF1">
    <property type="entry name" value="PERIPLASMIC CHAPERONE PPID"/>
    <property type="match status" value="1"/>
</dbReference>
<keyword evidence="16" id="KW-0413">Isomerase</keyword>
<dbReference type="InterPro" id="IPR046357">
    <property type="entry name" value="PPIase_dom_sf"/>
</dbReference>
<accession>A0A149UHC0</accession>
<dbReference type="Gene3D" id="1.10.4030.10">
    <property type="entry name" value="Porin chaperone SurA, peptide-binding domain"/>
    <property type="match status" value="1"/>
</dbReference>
<dbReference type="Gene3D" id="3.10.50.40">
    <property type="match status" value="1"/>
</dbReference>
<dbReference type="AlphaFoldDB" id="A0A149UHC0"/>
<dbReference type="SUPFAM" id="SSF109998">
    <property type="entry name" value="Triger factor/SurA peptide-binding domain-like"/>
    <property type="match status" value="1"/>
</dbReference>
<dbReference type="PANTHER" id="PTHR47529">
    <property type="entry name" value="PEPTIDYL-PROLYL CIS-TRANS ISOMERASE D"/>
    <property type="match status" value="1"/>
</dbReference>
<gene>
    <name evidence="16" type="ORF">AD951_16115</name>
</gene>
<evidence type="ECO:0000256" key="4">
    <source>
        <dbReference type="ARBA" id="ARBA00022519"/>
    </source>
</evidence>
<evidence type="ECO:0000256" key="3">
    <source>
        <dbReference type="ARBA" id="ARBA00022475"/>
    </source>
</evidence>
<dbReference type="Pfam" id="PF13624">
    <property type="entry name" value="SurA_N_3"/>
    <property type="match status" value="1"/>
</dbReference>
<dbReference type="SUPFAM" id="SSF54534">
    <property type="entry name" value="FKBP-like"/>
    <property type="match status" value="1"/>
</dbReference>
<comment type="subcellular location">
    <subcellularLocation>
        <location evidence="1">Cell inner membrane</location>
        <topology evidence="1">Single-pass type II membrane protein</topology>
        <orientation evidence="1">Periplasmic side</orientation>
    </subcellularLocation>
</comment>
<feature type="transmembrane region" description="Helical" evidence="14">
    <location>
        <begin position="12"/>
        <end position="32"/>
    </location>
</feature>
<sequence>MISYLRRVFVESWLGRVCAIVIFLAFIGWGVGDVLGYMGTETDVVAKVGQQRISSADLGQSLQGEMPTIAKQMGVSDPSQVPPAMRQQIAYQVLQRLIGQAELLEAARKLKVSVPDSAVRNEVFSLPYFKGANGQFDRNILNARLRERDIPEQRFLTMIRDDLASRTMLQPIGQAATVSDTIAKRLSDFGLQTRTVDLIRIPFVEQPTPAAPDDAILHRYYANHLNDFRTAELRHARVVVLSPATVADTITIDEKDLKRVYDEESDRYHVPETRDVQVVTMPDEAQARAVADVWTKGADWAAVQAAAKGGASVEMPGARPSTIPSESLSKAVFAAPLNQIQGPFKSEGGWVVLQVTKVTPPKDTPFDVAKKEILQQYRDAKGPSVVGERSRQLQDAMAGNGLDAIPTDIGAAAAAGTLDAHGNTQDGTPAPLPASGKLRDAIVQQVFAQTKGAKPNLTEGPDNSWYAVEVDSITPAAQLTFEQAKANVLAAWQAEARKHAADEQATALYTAAQAKGGLANVAGTGAPVVKGLTFSRAAPNKAIPSELMDYLPRMKAGQSVMGEDAGEFIVATVTNVSTPNPTADLGAYQRLKSALAQSTGDDLVASYVEALSKRTPPVINQRAVTATLSSLGFDGSTTP</sequence>
<keyword evidence="6 14" id="KW-1133">Transmembrane helix</keyword>
<evidence type="ECO:0000256" key="8">
    <source>
        <dbReference type="ARBA" id="ARBA00023186"/>
    </source>
</evidence>
<evidence type="ECO:0000256" key="10">
    <source>
        <dbReference type="ARBA" id="ARBA00031484"/>
    </source>
</evidence>
<evidence type="ECO:0000256" key="7">
    <source>
        <dbReference type="ARBA" id="ARBA00023136"/>
    </source>
</evidence>
<dbReference type="InterPro" id="IPR052029">
    <property type="entry name" value="PpiD_chaperone"/>
</dbReference>
<dbReference type="RefSeq" id="WP_061503084.1">
    <property type="nucleotide sequence ID" value="NZ_LHZX01000319.1"/>
</dbReference>
<dbReference type="PATRIC" id="fig|178901.14.peg.67"/>
<organism evidence="16 17">
    <name type="scientific">Acetobacter malorum</name>
    <dbReference type="NCBI Taxonomy" id="178901"/>
    <lineage>
        <taxon>Bacteria</taxon>
        <taxon>Pseudomonadati</taxon>
        <taxon>Pseudomonadota</taxon>
        <taxon>Alphaproteobacteria</taxon>
        <taxon>Acetobacterales</taxon>
        <taxon>Acetobacteraceae</taxon>
        <taxon>Acetobacter</taxon>
    </lineage>
</organism>
<protein>
    <recommendedName>
        <fullName evidence="2">Parvulin-like PPIase</fullName>
    </recommendedName>
    <alternativeName>
        <fullName evidence="9">Peptidyl-prolyl cis-trans isomerase plp</fullName>
    </alternativeName>
    <alternativeName>
        <fullName evidence="12">Periplasmic chaperone PpiD</fullName>
    </alternativeName>
    <alternativeName>
        <fullName evidence="13">Periplasmic folding chaperone</fullName>
    </alternativeName>
    <alternativeName>
        <fullName evidence="10">Rotamase plp</fullName>
    </alternativeName>
</protein>
<keyword evidence="8" id="KW-0143">Chaperone</keyword>
<evidence type="ECO:0000256" key="1">
    <source>
        <dbReference type="ARBA" id="ARBA00004382"/>
    </source>
</evidence>
<evidence type="ECO:0000256" key="11">
    <source>
        <dbReference type="ARBA" id="ARBA00038408"/>
    </source>
</evidence>
<dbReference type="EMBL" id="LHZX01000319">
    <property type="protein sequence ID" value="KXV67361.1"/>
    <property type="molecule type" value="Genomic_DNA"/>
</dbReference>
<name>A0A149UHC0_9PROT</name>
<keyword evidence="3" id="KW-1003">Cell membrane</keyword>
<evidence type="ECO:0000256" key="14">
    <source>
        <dbReference type="SAM" id="Phobius"/>
    </source>
</evidence>
<dbReference type="Pfam" id="PF13145">
    <property type="entry name" value="Rotamase_2"/>
    <property type="match status" value="1"/>
</dbReference>
<evidence type="ECO:0000256" key="13">
    <source>
        <dbReference type="ARBA" id="ARBA00042775"/>
    </source>
</evidence>
<keyword evidence="7 14" id="KW-0472">Membrane</keyword>
<feature type="domain" description="PpiC" evidence="15">
    <location>
        <begin position="252"/>
        <end position="370"/>
    </location>
</feature>
<evidence type="ECO:0000256" key="12">
    <source>
        <dbReference type="ARBA" id="ARBA00040743"/>
    </source>
</evidence>